<dbReference type="Gene3D" id="3.40.50.720">
    <property type="entry name" value="NAD(P)-binding Rossmann-like Domain"/>
    <property type="match status" value="1"/>
</dbReference>
<gene>
    <name evidence="2" type="ORF">V3328_05170</name>
</gene>
<protein>
    <submittedName>
        <fullName evidence="2">Complex I NDUFA9 subunit family protein</fullName>
    </submittedName>
</protein>
<evidence type="ECO:0000313" key="2">
    <source>
        <dbReference type="EMBL" id="MEJ8570851.1"/>
    </source>
</evidence>
<evidence type="ECO:0000259" key="1">
    <source>
        <dbReference type="Pfam" id="PF01370"/>
    </source>
</evidence>
<dbReference type="PANTHER" id="PTHR12126">
    <property type="entry name" value="NADH-UBIQUINONE OXIDOREDUCTASE 39 KDA SUBUNIT-RELATED"/>
    <property type="match status" value="1"/>
</dbReference>
<dbReference type="SUPFAM" id="SSF51735">
    <property type="entry name" value="NAD(P)-binding Rossmann-fold domains"/>
    <property type="match status" value="1"/>
</dbReference>
<dbReference type="CDD" id="cd05271">
    <property type="entry name" value="NDUFA9_like_SDR_a"/>
    <property type="match status" value="1"/>
</dbReference>
<dbReference type="PANTHER" id="PTHR12126:SF11">
    <property type="entry name" value="NADH DEHYDROGENASE [UBIQUINONE] 1 ALPHA SUBCOMPLEX SUBUNIT 9, MITOCHONDRIAL"/>
    <property type="match status" value="1"/>
</dbReference>
<sequence length="329" mass="35202">MATGYVKSELVTVFGGSGFVGRHVVRALARRGYRVRAAARRPDLAGFLQPLGAVGQIHAVQANIRNRESVDRAVAGSDAVVNLVGVLYETGRQSFDAVQAFGPGAIAASAAAAGITRFVQVSAIGADPDSDSKYATTKAAGEKAVLKACPGAVIYRPSIIFGPEDDFFNRFGSMARFSPVLPLIGGGETRFQPVFVGDVAEAIALAVDGKARPGTIYELGGPEVRTFRQLMEYILAVTGRKRLLVPISFGMARLKAQVLQLAPKPLLTVDQVRQLGRDNVVSEEAVRDHRTIEDLGIDPRAIESIVPTYIDRYRKAGQFTTPDPTAPRP</sequence>
<organism evidence="2 3">
    <name type="scientific">Microbaculum marinum</name>
    <dbReference type="NCBI Taxonomy" id="1764581"/>
    <lineage>
        <taxon>Bacteria</taxon>
        <taxon>Pseudomonadati</taxon>
        <taxon>Pseudomonadota</taxon>
        <taxon>Alphaproteobacteria</taxon>
        <taxon>Hyphomicrobiales</taxon>
        <taxon>Tepidamorphaceae</taxon>
        <taxon>Microbaculum</taxon>
    </lineage>
</organism>
<evidence type="ECO:0000313" key="3">
    <source>
        <dbReference type="Proteomes" id="UP001378188"/>
    </source>
</evidence>
<reference evidence="2 3" key="1">
    <citation type="submission" date="2024-02" db="EMBL/GenBank/DDBJ databases">
        <title>Genome analysis and characterization of Microbaculum marinisediminis sp. nov., isolated from marine sediment.</title>
        <authorList>
            <person name="Du Z.-J."/>
            <person name="Ye Y.-Q."/>
            <person name="Zhang Z.-R."/>
            <person name="Yuan S.-M."/>
            <person name="Zhang X.-Y."/>
        </authorList>
    </citation>
    <scope>NUCLEOTIDE SEQUENCE [LARGE SCALE GENOMIC DNA]</scope>
    <source>
        <strain evidence="2 3">SDUM1044001</strain>
    </source>
</reference>
<keyword evidence="3" id="KW-1185">Reference proteome</keyword>
<dbReference type="AlphaFoldDB" id="A0AAW9RTH9"/>
<comment type="caution">
    <text evidence="2">The sequence shown here is derived from an EMBL/GenBank/DDBJ whole genome shotgun (WGS) entry which is preliminary data.</text>
</comment>
<feature type="domain" description="NAD-dependent epimerase/dehydratase" evidence="1">
    <location>
        <begin position="11"/>
        <end position="220"/>
    </location>
</feature>
<dbReference type="EMBL" id="JAZHOF010000002">
    <property type="protein sequence ID" value="MEJ8570851.1"/>
    <property type="molecule type" value="Genomic_DNA"/>
</dbReference>
<name>A0AAW9RTH9_9HYPH</name>
<dbReference type="RefSeq" id="WP_340328549.1">
    <property type="nucleotide sequence ID" value="NZ_JAZHOF010000002.1"/>
</dbReference>
<dbReference type="Pfam" id="PF01370">
    <property type="entry name" value="Epimerase"/>
    <property type="match status" value="1"/>
</dbReference>
<dbReference type="InterPro" id="IPR051207">
    <property type="entry name" value="ComplexI_NDUFA9_subunit"/>
</dbReference>
<dbReference type="InterPro" id="IPR001509">
    <property type="entry name" value="Epimerase_deHydtase"/>
</dbReference>
<accession>A0AAW9RTH9</accession>
<dbReference type="GO" id="GO:0044877">
    <property type="term" value="F:protein-containing complex binding"/>
    <property type="evidence" value="ECO:0007669"/>
    <property type="project" value="TreeGrafter"/>
</dbReference>
<proteinExistence type="predicted"/>
<dbReference type="FunFam" id="3.40.50.720:FF:000702">
    <property type="entry name" value="NADH dehydrogenase (Ubiquinone)"/>
    <property type="match status" value="1"/>
</dbReference>
<dbReference type="InterPro" id="IPR036291">
    <property type="entry name" value="NAD(P)-bd_dom_sf"/>
</dbReference>
<dbReference type="Proteomes" id="UP001378188">
    <property type="component" value="Unassembled WGS sequence"/>
</dbReference>